<sequence>MYLYGKDTNLITYLTGLHSSTLKWAPTTSLFNNQVQEWLELDHQLREQTKLPWDKRSGIGSLVLLRHSPEEIQALGALQIIPVIPGTKALQIPLERPTKQLPTHQRKRASCPGEGARRKCPQLRPPGRPLRGTAVTRTAGGSPAAVAAAGARPPRRGSTTREAPRTAGRPRAPPWPGTRPGGEAPPRGTTRRSAASSASPSPPAGGSELPRTTPTNSESGRRLLGRGTFAGSLLSAAKANRQIDDGWMVTRLP</sequence>
<name>C0HJ58_MAIZE</name>
<dbReference type="EMBL" id="BT062364">
    <property type="protein sequence ID" value="ACN27061.1"/>
    <property type="molecule type" value="mRNA"/>
</dbReference>
<accession>C0HJ58</accession>
<dbReference type="KEGG" id="zma:100381827"/>
<feature type="compositionally biased region" description="Low complexity" evidence="1">
    <location>
        <begin position="186"/>
        <end position="207"/>
    </location>
</feature>
<dbReference type="RefSeq" id="NP_001168092.1">
    <property type="nucleotide sequence ID" value="NM_001174621.1"/>
</dbReference>
<protein>
    <submittedName>
        <fullName evidence="2">Uncharacterized protein</fullName>
    </submittedName>
</protein>
<evidence type="ECO:0000313" key="2">
    <source>
        <dbReference type="EMBL" id="ACN27061.1"/>
    </source>
</evidence>
<feature type="compositionally biased region" description="Low complexity" evidence="1">
    <location>
        <begin position="139"/>
        <end position="170"/>
    </location>
</feature>
<dbReference type="AlphaFoldDB" id="C0HJ58"/>
<proteinExistence type="evidence at transcript level"/>
<organism evidence="2">
    <name type="scientific">Zea mays</name>
    <name type="common">Maize</name>
    <dbReference type="NCBI Taxonomy" id="4577"/>
    <lineage>
        <taxon>Eukaryota</taxon>
        <taxon>Viridiplantae</taxon>
        <taxon>Streptophyta</taxon>
        <taxon>Embryophyta</taxon>
        <taxon>Tracheophyta</taxon>
        <taxon>Spermatophyta</taxon>
        <taxon>Magnoliopsida</taxon>
        <taxon>Liliopsida</taxon>
        <taxon>Poales</taxon>
        <taxon>Poaceae</taxon>
        <taxon>PACMAD clade</taxon>
        <taxon>Panicoideae</taxon>
        <taxon>Andropogonodae</taxon>
        <taxon>Andropogoneae</taxon>
        <taxon>Tripsacinae</taxon>
        <taxon>Zea</taxon>
    </lineage>
</organism>
<dbReference type="GeneID" id="100381827"/>
<feature type="region of interest" description="Disordered" evidence="1">
    <location>
        <begin position="96"/>
        <end position="223"/>
    </location>
</feature>
<evidence type="ECO:0000256" key="1">
    <source>
        <dbReference type="SAM" id="MobiDB-lite"/>
    </source>
</evidence>
<reference evidence="2" key="1">
    <citation type="journal article" date="2009" name="PLoS Genet.">
        <title>Sequencing, mapping, and analysis of 27,455 maize full-length cDNAs.</title>
        <authorList>
            <person name="Soderlund C."/>
            <person name="Descour A."/>
            <person name="Kudrna D."/>
            <person name="Bomhoff M."/>
            <person name="Boyd L."/>
            <person name="Currie J."/>
            <person name="Angelova A."/>
            <person name="Collura K."/>
            <person name="Wissotski M."/>
            <person name="Ashley E."/>
            <person name="Morrow D."/>
            <person name="Fernandes J."/>
            <person name="Walbot V."/>
            <person name="Yu Y."/>
        </authorList>
    </citation>
    <scope>NUCLEOTIDE SEQUENCE</scope>
    <source>
        <strain evidence="2">B73</strain>
    </source>
</reference>